<reference evidence="1 2" key="1">
    <citation type="submission" date="2007-01" db="EMBL/GenBank/DDBJ databases">
        <authorList>
            <person name="Haygood M."/>
            <person name="Podell S."/>
            <person name="Anderson C."/>
            <person name="Hopkinson B."/>
            <person name="Roe K."/>
            <person name="Barbeau K."/>
            <person name="Gaasterland T."/>
            <person name="Ferriera S."/>
            <person name="Johnson J."/>
            <person name="Kravitz S."/>
            <person name="Beeson K."/>
            <person name="Sutton G."/>
            <person name="Rogers Y.-H."/>
            <person name="Friedman R."/>
            <person name="Frazier M."/>
            <person name="Venter J.C."/>
        </authorList>
    </citation>
    <scope>NUCLEOTIDE SEQUENCE [LARGE SCALE GENOMIC DNA]</scope>
    <source>
        <strain evidence="1 2">ATCC 23134</strain>
    </source>
</reference>
<dbReference type="AlphaFoldDB" id="A1ZMG1"/>
<sequence length="158" mass="18712">MKKVFKVPGTTDIENLIFYVDDQKSEEETKSLIADLMYHHLIHNLLILINDYSGENKAYKVDYFSHLEEHLSYLSSNAIAFVKIKYPALDDLIQNLNNLHQQVKQIFTLEWDTKIKTNHLDWRELQENVKLILNKLGVEISTDVDEYEENLDYDFLFD</sequence>
<dbReference type="Proteomes" id="UP000004095">
    <property type="component" value="Unassembled WGS sequence"/>
</dbReference>
<evidence type="ECO:0000313" key="1">
    <source>
        <dbReference type="EMBL" id="EAY28341.1"/>
    </source>
</evidence>
<dbReference type="RefSeq" id="WP_002698031.1">
    <property type="nucleotide sequence ID" value="NZ_AAWS01000016.1"/>
</dbReference>
<protein>
    <submittedName>
        <fullName evidence="1">Uncharacterized protein</fullName>
    </submittedName>
</protein>
<keyword evidence="2" id="KW-1185">Reference proteome</keyword>
<comment type="caution">
    <text evidence="1">The sequence shown here is derived from an EMBL/GenBank/DDBJ whole genome shotgun (WGS) entry which is preliminary data.</text>
</comment>
<accession>A1ZMG1</accession>
<proteinExistence type="predicted"/>
<organism evidence="1 2">
    <name type="scientific">Microscilla marina ATCC 23134</name>
    <dbReference type="NCBI Taxonomy" id="313606"/>
    <lineage>
        <taxon>Bacteria</taxon>
        <taxon>Pseudomonadati</taxon>
        <taxon>Bacteroidota</taxon>
        <taxon>Cytophagia</taxon>
        <taxon>Cytophagales</taxon>
        <taxon>Microscillaceae</taxon>
        <taxon>Microscilla</taxon>
    </lineage>
</organism>
<evidence type="ECO:0000313" key="2">
    <source>
        <dbReference type="Proteomes" id="UP000004095"/>
    </source>
</evidence>
<name>A1ZMG1_MICM2</name>
<gene>
    <name evidence="1" type="ORF">M23134_03893</name>
</gene>
<dbReference type="EMBL" id="AAWS01000016">
    <property type="protein sequence ID" value="EAY28341.1"/>
    <property type="molecule type" value="Genomic_DNA"/>
</dbReference>